<organism evidence="1 2">
    <name type="scientific">Salinisphaera orenii YIM 95161</name>
    <dbReference type="NCBI Taxonomy" id="1051139"/>
    <lineage>
        <taxon>Bacteria</taxon>
        <taxon>Pseudomonadati</taxon>
        <taxon>Pseudomonadota</taxon>
        <taxon>Gammaproteobacteria</taxon>
        <taxon>Salinisphaerales</taxon>
        <taxon>Salinisphaeraceae</taxon>
        <taxon>Salinisphaera</taxon>
    </lineage>
</organism>
<dbReference type="PANTHER" id="PTHR35368">
    <property type="entry name" value="HYDROPEROXIDE REDUCTASE"/>
    <property type="match status" value="1"/>
</dbReference>
<sequence>MPLITGGEIMSVAEKISSFIERQDSLSRHYLEVPEDAWITDHARAMPGEKKDPVHGAVELANSGGVRHQHGIHRAVGGDHDAPNPGDYLCAALSTCLHSTLRMVAERLGVTILNSDVTATAQVDVRGALMVDSSVPVGFQRLHCDVNLEVPADTGERTLKTLMAGAEHCCVVFQTLQGGTKVTTDWRVDQVS</sequence>
<dbReference type="PANTHER" id="PTHR35368:SF1">
    <property type="entry name" value="HYDROPEROXIDE REDUCTASE"/>
    <property type="match status" value="1"/>
</dbReference>
<dbReference type="Pfam" id="PF02566">
    <property type="entry name" value="OsmC"/>
    <property type="match status" value="1"/>
</dbReference>
<name>A0A423PHH7_9GAMM</name>
<dbReference type="Proteomes" id="UP000285123">
    <property type="component" value="Unassembled WGS sequence"/>
</dbReference>
<evidence type="ECO:0000313" key="2">
    <source>
        <dbReference type="Proteomes" id="UP000285123"/>
    </source>
</evidence>
<proteinExistence type="predicted"/>
<protein>
    <recommendedName>
        <fullName evidence="3">Osmotically inducible protein OsmC</fullName>
    </recommendedName>
</protein>
<accession>A0A423PHH7</accession>
<dbReference type="SUPFAM" id="SSF82784">
    <property type="entry name" value="OsmC-like"/>
    <property type="match status" value="1"/>
</dbReference>
<dbReference type="AlphaFoldDB" id="A0A423PHH7"/>
<dbReference type="InterPro" id="IPR015946">
    <property type="entry name" value="KH_dom-like_a/b"/>
</dbReference>
<dbReference type="InterPro" id="IPR052924">
    <property type="entry name" value="OsmC/Ohr_hydroprdx_reductase"/>
</dbReference>
<dbReference type="InterPro" id="IPR003718">
    <property type="entry name" value="OsmC/Ohr_fam"/>
</dbReference>
<comment type="caution">
    <text evidence="1">The sequence shown here is derived from an EMBL/GenBank/DDBJ whole genome shotgun (WGS) entry which is preliminary data.</text>
</comment>
<reference evidence="1 2" key="1">
    <citation type="submission" date="2013-10" db="EMBL/GenBank/DDBJ databases">
        <title>Salinisphaera halophila YIM 95161 Genome Sequencing.</title>
        <authorList>
            <person name="Lai Q."/>
            <person name="Li C."/>
            <person name="Shao Z."/>
        </authorList>
    </citation>
    <scope>NUCLEOTIDE SEQUENCE [LARGE SCALE GENOMIC DNA]</scope>
    <source>
        <strain evidence="1 2">YIM 95161</strain>
    </source>
</reference>
<evidence type="ECO:0000313" key="1">
    <source>
        <dbReference type="EMBL" id="ROO25071.1"/>
    </source>
</evidence>
<dbReference type="Gene3D" id="3.30.300.20">
    <property type="match status" value="1"/>
</dbReference>
<gene>
    <name evidence="1" type="ORF">SAHL_14910</name>
</gene>
<evidence type="ECO:0008006" key="3">
    <source>
        <dbReference type="Google" id="ProtNLM"/>
    </source>
</evidence>
<dbReference type="EMBL" id="AYKF01000121">
    <property type="protein sequence ID" value="ROO25071.1"/>
    <property type="molecule type" value="Genomic_DNA"/>
</dbReference>
<dbReference type="RefSeq" id="WP_221177984.1">
    <property type="nucleotide sequence ID" value="NZ_AYKF01000121.1"/>
</dbReference>
<dbReference type="InterPro" id="IPR036102">
    <property type="entry name" value="OsmC/Ohrsf"/>
</dbReference>